<comment type="caution">
    <text evidence="3">The sequence shown here is derived from an EMBL/GenBank/DDBJ whole genome shotgun (WGS) entry which is preliminary data.</text>
</comment>
<accession>A0A9W4X0K3</accession>
<dbReference type="SUPFAM" id="SSF116734">
    <property type="entry name" value="DNA methylase specificity domain"/>
    <property type="match status" value="1"/>
</dbReference>
<keyword evidence="2" id="KW-0238">DNA-binding</keyword>
<reference evidence="3" key="1">
    <citation type="submission" date="2022-08" db="EMBL/GenBank/DDBJ databases">
        <authorList>
            <person name="Kallberg Y."/>
            <person name="Tangrot J."/>
            <person name="Rosling A."/>
        </authorList>
    </citation>
    <scope>NUCLEOTIDE SEQUENCE</scope>
    <source>
        <strain evidence="3">Wild A</strain>
    </source>
</reference>
<dbReference type="GO" id="GO:0003677">
    <property type="term" value="F:DNA binding"/>
    <property type="evidence" value="ECO:0007669"/>
    <property type="project" value="UniProtKB-KW"/>
</dbReference>
<evidence type="ECO:0000256" key="1">
    <source>
        <dbReference type="ARBA" id="ARBA00022747"/>
    </source>
</evidence>
<dbReference type="InterPro" id="IPR044946">
    <property type="entry name" value="Restrct_endonuc_typeI_TRD_sf"/>
</dbReference>
<gene>
    <name evidence="3" type="ORF">FWILDA_LOCUS12501</name>
</gene>
<sequence>MLTKTVLSSLPIFLPSLQEQEKILQEFQIVYNTFFKSEVIYNDFLLNLMKKYLEIGDLLFQKYKDSQIKIKDRFKLVRGKTPPTTNKEYYQNGTIKWINSGVLTNLYFLTNETPVSKQITEKAAKECQIPLVIPNIMGTGIYNFIGNSPVENAVLFFALRNARKEIIKKICLKGATQFTSIRGSELINFPLR</sequence>
<keyword evidence="4" id="KW-1185">Reference proteome</keyword>
<evidence type="ECO:0000313" key="3">
    <source>
        <dbReference type="EMBL" id="CAI2186291.1"/>
    </source>
</evidence>
<evidence type="ECO:0000256" key="2">
    <source>
        <dbReference type="ARBA" id="ARBA00023125"/>
    </source>
</evidence>
<proteinExistence type="predicted"/>
<name>A0A9W4X0K3_9GLOM</name>
<protein>
    <submittedName>
        <fullName evidence="3">2571_t:CDS:1</fullName>
    </submittedName>
</protein>
<dbReference type="Gene3D" id="3.90.220.20">
    <property type="entry name" value="DNA methylase specificity domains"/>
    <property type="match status" value="1"/>
</dbReference>
<feature type="non-terminal residue" evidence="3">
    <location>
        <position position="1"/>
    </location>
</feature>
<keyword evidence="1" id="KW-0680">Restriction system</keyword>
<evidence type="ECO:0000313" key="4">
    <source>
        <dbReference type="Proteomes" id="UP001153678"/>
    </source>
</evidence>
<dbReference type="AlphaFoldDB" id="A0A9W4X0K3"/>
<dbReference type="OrthoDB" id="10398220at2759"/>
<organism evidence="3 4">
    <name type="scientific">Funneliformis geosporum</name>
    <dbReference type="NCBI Taxonomy" id="1117311"/>
    <lineage>
        <taxon>Eukaryota</taxon>
        <taxon>Fungi</taxon>
        <taxon>Fungi incertae sedis</taxon>
        <taxon>Mucoromycota</taxon>
        <taxon>Glomeromycotina</taxon>
        <taxon>Glomeromycetes</taxon>
        <taxon>Glomerales</taxon>
        <taxon>Glomeraceae</taxon>
        <taxon>Funneliformis</taxon>
    </lineage>
</organism>
<dbReference type="Proteomes" id="UP001153678">
    <property type="component" value="Unassembled WGS sequence"/>
</dbReference>
<dbReference type="GO" id="GO:0009307">
    <property type="term" value="P:DNA restriction-modification system"/>
    <property type="evidence" value="ECO:0007669"/>
    <property type="project" value="UniProtKB-KW"/>
</dbReference>
<dbReference type="EMBL" id="CAMKVN010004075">
    <property type="protein sequence ID" value="CAI2186291.1"/>
    <property type="molecule type" value="Genomic_DNA"/>
</dbReference>